<protein>
    <submittedName>
        <fullName evidence="1">Uncharacterized protein</fullName>
    </submittedName>
</protein>
<evidence type="ECO:0000313" key="2">
    <source>
        <dbReference type="Proteomes" id="UP000537130"/>
    </source>
</evidence>
<dbReference type="AlphaFoldDB" id="A0A7W4W7T8"/>
<organism evidence="1 2">
    <name type="scientific">Litorivivens lipolytica</name>
    <dbReference type="NCBI Taxonomy" id="1524264"/>
    <lineage>
        <taxon>Bacteria</taxon>
        <taxon>Pseudomonadati</taxon>
        <taxon>Pseudomonadota</taxon>
        <taxon>Gammaproteobacteria</taxon>
        <taxon>Litorivivens</taxon>
    </lineage>
</organism>
<dbReference type="Proteomes" id="UP000537130">
    <property type="component" value="Unassembled WGS sequence"/>
</dbReference>
<sequence>MQLAITYIPAALDASHRKISNIEGNFIHFIDLEVWRVKP</sequence>
<dbReference type="EMBL" id="JACHWY010000004">
    <property type="protein sequence ID" value="MBB3048870.1"/>
    <property type="molecule type" value="Genomic_DNA"/>
</dbReference>
<accession>A0A7W4W7T8</accession>
<keyword evidence="2" id="KW-1185">Reference proteome</keyword>
<name>A0A7W4W7T8_9GAMM</name>
<reference evidence="1 2" key="1">
    <citation type="submission" date="2020-08" db="EMBL/GenBank/DDBJ databases">
        <title>Genomic Encyclopedia of Type Strains, Phase III (KMG-III): the genomes of soil and plant-associated and newly described type strains.</title>
        <authorList>
            <person name="Whitman W."/>
        </authorList>
    </citation>
    <scope>NUCLEOTIDE SEQUENCE [LARGE SCALE GENOMIC DNA]</scope>
    <source>
        <strain evidence="1 2">CECT 8654</strain>
    </source>
</reference>
<proteinExistence type="predicted"/>
<comment type="caution">
    <text evidence="1">The sequence shown here is derived from an EMBL/GenBank/DDBJ whole genome shotgun (WGS) entry which is preliminary data.</text>
</comment>
<evidence type="ECO:0000313" key="1">
    <source>
        <dbReference type="EMBL" id="MBB3048870.1"/>
    </source>
</evidence>
<gene>
    <name evidence="1" type="ORF">FHR99_003144</name>
</gene>